<name>A0A1N6S820_9GAMM</name>
<gene>
    <name evidence="3" type="ORF">SAMN05421546_1209</name>
</gene>
<protein>
    <submittedName>
        <fullName evidence="3">Uncharacterized protein</fullName>
    </submittedName>
</protein>
<proteinExistence type="predicted"/>
<dbReference type="STRING" id="1604334.SAMN05421546_1209"/>
<keyword evidence="4" id="KW-1185">Reference proteome</keyword>
<dbReference type="OrthoDB" id="6057745at2"/>
<sequence>MSKLEDITGRATQLASQLGEGLKGSLPDKAMKLIETGAAIGAVKTGTRVATRFVRRNPAIAVAAAAGAGLLWYAARQRAKKQAEAPIEGQSRRVEAKRGSARRRSS</sequence>
<accession>A0A1N6S820</accession>
<organism evidence="3 4">
    <name type="scientific">Solilutibacter tolerans</name>
    <dbReference type="NCBI Taxonomy" id="1604334"/>
    <lineage>
        <taxon>Bacteria</taxon>
        <taxon>Pseudomonadati</taxon>
        <taxon>Pseudomonadota</taxon>
        <taxon>Gammaproteobacteria</taxon>
        <taxon>Lysobacterales</taxon>
        <taxon>Lysobacteraceae</taxon>
        <taxon>Solilutibacter</taxon>
    </lineage>
</organism>
<evidence type="ECO:0000313" key="3">
    <source>
        <dbReference type="EMBL" id="SIQ37224.1"/>
    </source>
</evidence>
<feature type="region of interest" description="Disordered" evidence="1">
    <location>
        <begin position="82"/>
        <end position="106"/>
    </location>
</feature>
<evidence type="ECO:0000256" key="2">
    <source>
        <dbReference type="SAM" id="Phobius"/>
    </source>
</evidence>
<keyword evidence="2" id="KW-0472">Membrane</keyword>
<feature type="transmembrane region" description="Helical" evidence="2">
    <location>
        <begin position="58"/>
        <end position="75"/>
    </location>
</feature>
<keyword evidence="2" id="KW-1133">Transmembrane helix</keyword>
<evidence type="ECO:0000313" key="4">
    <source>
        <dbReference type="Proteomes" id="UP000241788"/>
    </source>
</evidence>
<dbReference type="EMBL" id="FTLW01000002">
    <property type="protein sequence ID" value="SIQ37224.1"/>
    <property type="molecule type" value="Genomic_DNA"/>
</dbReference>
<evidence type="ECO:0000256" key="1">
    <source>
        <dbReference type="SAM" id="MobiDB-lite"/>
    </source>
</evidence>
<reference evidence="4" key="1">
    <citation type="submission" date="2017-01" db="EMBL/GenBank/DDBJ databases">
        <authorList>
            <person name="Varghese N."/>
            <person name="Submissions S."/>
        </authorList>
    </citation>
    <scope>NUCLEOTIDE SEQUENCE [LARGE SCALE GENOMIC DNA]</scope>
    <source>
        <strain evidence="4">UM1</strain>
    </source>
</reference>
<dbReference type="RefSeq" id="WP_076586226.1">
    <property type="nucleotide sequence ID" value="NZ_FTLW01000002.1"/>
</dbReference>
<dbReference type="AlphaFoldDB" id="A0A1N6S820"/>
<keyword evidence="2" id="KW-0812">Transmembrane</keyword>
<dbReference type="Proteomes" id="UP000241788">
    <property type="component" value="Unassembled WGS sequence"/>
</dbReference>